<dbReference type="SUPFAM" id="SSF54160">
    <property type="entry name" value="Chromo domain-like"/>
    <property type="match status" value="1"/>
</dbReference>
<proteinExistence type="predicted"/>
<dbReference type="Pfam" id="PF00385">
    <property type="entry name" value="Chromo"/>
    <property type="match status" value="1"/>
</dbReference>
<feature type="domain" description="Chromo" evidence="3">
    <location>
        <begin position="1"/>
        <end position="41"/>
    </location>
</feature>
<evidence type="ECO:0000313" key="5">
    <source>
        <dbReference type="Proteomes" id="UP000265520"/>
    </source>
</evidence>
<evidence type="ECO:0000313" key="4">
    <source>
        <dbReference type="EMBL" id="MCI25369.1"/>
    </source>
</evidence>
<dbReference type="Gene3D" id="2.40.50.40">
    <property type="match status" value="1"/>
</dbReference>
<sequence length="61" mass="7030">GKLEYFVKWLGWDESANTWEPPENLVGVPEVIEAFEERSKTLIVGNWIDLGLRPCLDKILD</sequence>
<dbReference type="SMART" id="SM00298">
    <property type="entry name" value="CHROMO"/>
    <property type="match status" value="1"/>
</dbReference>
<dbReference type="GO" id="GO:0031507">
    <property type="term" value="P:heterochromatin formation"/>
    <property type="evidence" value="ECO:0007669"/>
    <property type="project" value="InterPro"/>
</dbReference>
<dbReference type="InterPro" id="IPR023779">
    <property type="entry name" value="Chromodomain_CS"/>
</dbReference>
<dbReference type="PROSITE" id="PS00598">
    <property type="entry name" value="CHROMO_1"/>
    <property type="match status" value="1"/>
</dbReference>
<protein>
    <submittedName>
        <fullName evidence="4">Chromo domain-containing protein LHP1-like</fullName>
    </submittedName>
</protein>
<reference evidence="4 5" key="1">
    <citation type="journal article" date="2018" name="Front. Plant Sci.">
        <title>Red Clover (Trifolium pratense) and Zigzag Clover (T. medium) - A Picture of Genomic Similarities and Differences.</title>
        <authorList>
            <person name="Dluhosova J."/>
            <person name="Istvanek J."/>
            <person name="Nedelnik J."/>
            <person name="Repkova J."/>
        </authorList>
    </citation>
    <scope>NUCLEOTIDE SEQUENCE [LARGE SCALE GENOMIC DNA]</scope>
    <source>
        <strain evidence="5">cv. 10/8</strain>
        <tissue evidence="4">Leaf</tissue>
    </source>
</reference>
<dbReference type="PROSITE" id="PS50013">
    <property type="entry name" value="CHROMO_2"/>
    <property type="match status" value="1"/>
</dbReference>
<dbReference type="GO" id="GO:0005634">
    <property type="term" value="C:nucleus"/>
    <property type="evidence" value="ECO:0007669"/>
    <property type="project" value="UniProtKB-SubCell"/>
</dbReference>
<organism evidence="4 5">
    <name type="scientific">Trifolium medium</name>
    <dbReference type="NCBI Taxonomy" id="97028"/>
    <lineage>
        <taxon>Eukaryota</taxon>
        <taxon>Viridiplantae</taxon>
        <taxon>Streptophyta</taxon>
        <taxon>Embryophyta</taxon>
        <taxon>Tracheophyta</taxon>
        <taxon>Spermatophyta</taxon>
        <taxon>Magnoliopsida</taxon>
        <taxon>eudicotyledons</taxon>
        <taxon>Gunneridae</taxon>
        <taxon>Pentapetalae</taxon>
        <taxon>rosids</taxon>
        <taxon>fabids</taxon>
        <taxon>Fabales</taxon>
        <taxon>Fabaceae</taxon>
        <taxon>Papilionoideae</taxon>
        <taxon>50 kb inversion clade</taxon>
        <taxon>NPAAA clade</taxon>
        <taxon>Hologalegina</taxon>
        <taxon>IRL clade</taxon>
        <taxon>Trifolieae</taxon>
        <taxon>Trifolium</taxon>
    </lineage>
</organism>
<dbReference type="InterPro" id="IPR044251">
    <property type="entry name" value="LHP1-like"/>
</dbReference>
<accession>A0A392QN41</accession>
<dbReference type="EMBL" id="LXQA010146826">
    <property type="protein sequence ID" value="MCI25369.1"/>
    <property type="molecule type" value="Genomic_DNA"/>
</dbReference>
<keyword evidence="5" id="KW-1185">Reference proteome</keyword>
<dbReference type="AlphaFoldDB" id="A0A392QN41"/>
<evidence type="ECO:0000259" key="3">
    <source>
        <dbReference type="PROSITE" id="PS50013"/>
    </source>
</evidence>
<feature type="non-terminal residue" evidence="4">
    <location>
        <position position="1"/>
    </location>
</feature>
<evidence type="ECO:0000256" key="1">
    <source>
        <dbReference type="ARBA" id="ARBA00004123"/>
    </source>
</evidence>
<dbReference type="InterPro" id="IPR023780">
    <property type="entry name" value="Chromo_domain"/>
</dbReference>
<dbReference type="PANTHER" id="PTHR47240">
    <property type="entry name" value="CHROMO DOMAIN-CONTAINING PROTEIN LHP1"/>
    <property type="match status" value="1"/>
</dbReference>
<dbReference type="InterPro" id="IPR000953">
    <property type="entry name" value="Chromo/chromo_shadow_dom"/>
</dbReference>
<dbReference type="InterPro" id="IPR016197">
    <property type="entry name" value="Chromo-like_dom_sf"/>
</dbReference>
<comment type="caution">
    <text evidence="4">The sequence shown here is derived from an EMBL/GenBank/DDBJ whole genome shotgun (WGS) entry which is preliminary data.</text>
</comment>
<comment type="subcellular location">
    <subcellularLocation>
        <location evidence="1">Nucleus</location>
    </subcellularLocation>
</comment>
<dbReference type="CDD" id="cd00024">
    <property type="entry name" value="CD_CSD"/>
    <property type="match status" value="1"/>
</dbReference>
<name>A0A392QN41_9FABA</name>
<keyword evidence="2" id="KW-0539">Nucleus</keyword>
<dbReference type="Proteomes" id="UP000265520">
    <property type="component" value="Unassembled WGS sequence"/>
</dbReference>
<dbReference type="PANTHER" id="PTHR47240:SF2">
    <property type="entry name" value="CHROMO DOMAIN-CONTAINING PROTEIN LHP1"/>
    <property type="match status" value="1"/>
</dbReference>
<evidence type="ECO:0000256" key="2">
    <source>
        <dbReference type="ARBA" id="ARBA00023242"/>
    </source>
</evidence>